<evidence type="ECO:0000313" key="3">
    <source>
        <dbReference type="Proteomes" id="UP000521872"/>
    </source>
</evidence>
<dbReference type="AlphaFoldDB" id="A0A8H4QQK4"/>
<accession>A0A8H4QQK4</accession>
<sequence length="546" mass="61780">MKRPSKSSRQGTNWMPTIIIPVVDVNGARKSHVEFSPSIDKAEACSHICNIFSQFVKCLQQHGVSVKSRIGRRLSPTAREIPLTFPEDDLLKHYIVILVDIPLSGGTTSRAIASIQRLIHPSGKVYRRIRIFGGIIYLHDITSGSLSEKEQKGLDKFSLMCATAKVEPRMVVFGTTNWKEIDKEMLAMHEKNLKDGDWKSMIEKGARVERFKDSYESTLSFIKFVIKPISTNLSTPDLKPEVIIPVMGITGAGKSTFVNYLVQAGALKSPVGHGLTSCTNGLHPIQLNFPNDGPLGHYKITLVDTPGFDDTNLEDTAILRLIADWLAKVYRDNKILGGVIFLHDISSKKVSLAERRAFHLLNHMCGNAALGKVIFGTTNWTRISRKTGEDKEQELKDAHWDPMLQMGARYKRFEDSYESALSFIKMVIREDSNSWQRVNLKVQTEIVDEWKILPETQTGQGMRWPLQEVLLMHRQMQGELAHIAITKAGSAKATAAAQRYEETARKIDVLILQIRWSTVQRFFRKLKKIFKVPTKPKKRRYARSNV</sequence>
<evidence type="ECO:0000259" key="1">
    <source>
        <dbReference type="Pfam" id="PF01926"/>
    </source>
</evidence>
<dbReference type="InterPro" id="IPR006073">
    <property type="entry name" value="GTP-bd"/>
</dbReference>
<organism evidence="2 3">
    <name type="scientific">Agrocybe pediades</name>
    <dbReference type="NCBI Taxonomy" id="84607"/>
    <lineage>
        <taxon>Eukaryota</taxon>
        <taxon>Fungi</taxon>
        <taxon>Dikarya</taxon>
        <taxon>Basidiomycota</taxon>
        <taxon>Agaricomycotina</taxon>
        <taxon>Agaricomycetes</taxon>
        <taxon>Agaricomycetidae</taxon>
        <taxon>Agaricales</taxon>
        <taxon>Agaricineae</taxon>
        <taxon>Strophariaceae</taxon>
        <taxon>Agrocybe</taxon>
    </lineage>
</organism>
<protein>
    <recommendedName>
        <fullName evidence="1">G domain-containing protein</fullName>
    </recommendedName>
</protein>
<comment type="caution">
    <text evidence="2">The sequence shown here is derived from an EMBL/GenBank/DDBJ whole genome shotgun (WGS) entry which is preliminary data.</text>
</comment>
<keyword evidence="3" id="KW-1185">Reference proteome</keyword>
<reference evidence="2 3" key="1">
    <citation type="submission" date="2019-12" db="EMBL/GenBank/DDBJ databases">
        <authorList>
            <person name="Floudas D."/>
            <person name="Bentzer J."/>
            <person name="Ahren D."/>
            <person name="Johansson T."/>
            <person name="Persson P."/>
            <person name="Tunlid A."/>
        </authorList>
    </citation>
    <scope>NUCLEOTIDE SEQUENCE [LARGE SCALE GENOMIC DNA]</scope>
    <source>
        <strain evidence="2 3">CBS 102.39</strain>
    </source>
</reference>
<dbReference type="InterPro" id="IPR027417">
    <property type="entry name" value="P-loop_NTPase"/>
</dbReference>
<dbReference type="GO" id="GO:0005525">
    <property type="term" value="F:GTP binding"/>
    <property type="evidence" value="ECO:0007669"/>
    <property type="project" value="InterPro"/>
</dbReference>
<dbReference type="Pfam" id="PF01926">
    <property type="entry name" value="MMR_HSR1"/>
    <property type="match status" value="1"/>
</dbReference>
<name>A0A8H4QQK4_9AGAR</name>
<feature type="domain" description="G" evidence="1">
    <location>
        <begin position="246"/>
        <end position="313"/>
    </location>
</feature>
<dbReference type="CDD" id="cd00882">
    <property type="entry name" value="Ras_like_GTPase"/>
    <property type="match status" value="1"/>
</dbReference>
<proteinExistence type="predicted"/>
<dbReference type="SUPFAM" id="SSF52540">
    <property type="entry name" value="P-loop containing nucleoside triphosphate hydrolases"/>
    <property type="match status" value="1"/>
</dbReference>
<gene>
    <name evidence="2" type="ORF">D9613_003446</name>
</gene>
<dbReference type="Gene3D" id="3.40.50.300">
    <property type="entry name" value="P-loop containing nucleotide triphosphate hydrolases"/>
    <property type="match status" value="1"/>
</dbReference>
<dbReference type="Proteomes" id="UP000521872">
    <property type="component" value="Unassembled WGS sequence"/>
</dbReference>
<dbReference type="EMBL" id="JAACJL010000044">
    <property type="protein sequence ID" value="KAF4614587.1"/>
    <property type="molecule type" value="Genomic_DNA"/>
</dbReference>
<evidence type="ECO:0000313" key="2">
    <source>
        <dbReference type="EMBL" id="KAF4614587.1"/>
    </source>
</evidence>